<dbReference type="Pfam" id="PF10021">
    <property type="entry name" value="PARG_cat_microb"/>
    <property type="match status" value="1"/>
</dbReference>
<dbReference type="SUPFAM" id="SSF52949">
    <property type="entry name" value="Macro domain-like"/>
    <property type="match status" value="1"/>
</dbReference>
<comment type="caution">
    <text evidence="2">The sequence shown here is derived from an EMBL/GenBank/DDBJ whole genome shotgun (WGS) entry which is preliminary data.</text>
</comment>
<dbReference type="InterPro" id="IPR019261">
    <property type="entry name" value="PARG_cat_microbial"/>
</dbReference>
<organism evidence="2 3">
    <name type="scientific">Drechslerella dactyloides</name>
    <name type="common">Nematode-trapping fungus</name>
    <name type="synonym">Arthrobotrys dactyloides</name>
    <dbReference type="NCBI Taxonomy" id="74499"/>
    <lineage>
        <taxon>Eukaryota</taxon>
        <taxon>Fungi</taxon>
        <taxon>Dikarya</taxon>
        <taxon>Ascomycota</taxon>
        <taxon>Pezizomycotina</taxon>
        <taxon>Orbiliomycetes</taxon>
        <taxon>Orbiliales</taxon>
        <taxon>Orbiliaceae</taxon>
        <taxon>Drechslerella</taxon>
    </lineage>
</organism>
<dbReference type="PANTHER" id="PTHR35596:SF2">
    <property type="entry name" value="MICROBIAL-TYPE PARG CATALYTIC DOMAIN-CONTAINING PROTEIN"/>
    <property type="match status" value="1"/>
</dbReference>
<dbReference type="Proteomes" id="UP001221413">
    <property type="component" value="Unassembled WGS sequence"/>
</dbReference>
<dbReference type="PANTHER" id="PTHR35596">
    <property type="entry name" value="DUF2263 DOMAIN-CONTAINING PROTEIN"/>
    <property type="match status" value="1"/>
</dbReference>
<evidence type="ECO:0000313" key="3">
    <source>
        <dbReference type="Proteomes" id="UP001221413"/>
    </source>
</evidence>
<keyword evidence="3" id="KW-1185">Reference proteome</keyword>
<dbReference type="AlphaFoldDB" id="A0AAD6J4Q2"/>
<accession>A0AAD6J4Q2</accession>
<name>A0AAD6J4Q2_DREDA</name>
<evidence type="ECO:0000313" key="2">
    <source>
        <dbReference type="EMBL" id="KAJ6263777.1"/>
    </source>
</evidence>
<feature type="domain" description="Microbial-type PARG catalytic" evidence="1">
    <location>
        <begin position="61"/>
        <end position="151"/>
    </location>
</feature>
<sequence>MPTLRQRASSASAETRDLWSSISAAVGYPYSTLYTAELLPPLPYRGPYTDPHQWPRVAVVASSDPVDVALSMQSSERLGYPSRVAVLNTANEKTPGGQWEGAVFAPEEALARRSNLVQALTTDEDGNDATHVHYPLPEKGGLFSPRVAIIRGGPEQNYALWDEKEWRSVSVISVAPVRRPKVDETGSVYSFPQERELQREKMRAVLRMAAYQGIADVCLSPFGCGCSSYRNPVEEVCQIWRELLLTRGDEFDGWFRNVVFAVADGKGEHNWDVFMRYFG</sequence>
<dbReference type="EMBL" id="JAQGDS010000002">
    <property type="protein sequence ID" value="KAJ6263777.1"/>
    <property type="molecule type" value="Genomic_DNA"/>
</dbReference>
<dbReference type="NCBIfam" id="TIGR02452">
    <property type="entry name" value="TIGR02452 family protein"/>
    <property type="match status" value="1"/>
</dbReference>
<dbReference type="InterPro" id="IPR043472">
    <property type="entry name" value="Macro_dom-like"/>
</dbReference>
<reference evidence="2" key="1">
    <citation type="submission" date="2023-01" db="EMBL/GenBank/DDBJ databases">
        <title>The chitinases involved in constricting ring structure development in the nematode-trapping fungus Drechslerella dactyloides.</title>
        <authorList>
            <person name="Wang R."/>
            <person name="Zhang L."/>
            <person name="Tang P."/>
            <person name="Li S."/>
            <person name="Liang L."/>
        </authorList>
    </citation>
    <scope>NUCLEOTIDE SEQUENCE</scope>
    <source>
        <strain evidence="2">YMF1.00031</strain>
    </source>
</reference>
<protein>
    <recommendedName>
        <fullName evidence="1">Microbial-type PARG catalytic domain-containing protein</fullName>
    </recommendedName>
</protein>
<dbReference type="InterPro" id="IPR012664">
    <property type="entry name" value="CHP02452"/>
</dbReference>
<evidence type="ECO:0000259" key="1">
    <source>
        <dbReference type="Pfam" id="PF10021"/>
    </source>
</evidence>
<gene>
    <name evidence="2" type="ORF">Dda_2348</name>
</gene>
<proteinExistence type="predicted"/>
<dbReference type="Gene3D" id="3.40.220.10">
    <property type="entry name" value="Leucine Aminopeptidase, subunit E, domain 1"/>
    <property type="match status" value="1"/>
</dbReference>